<dbReference type="PANTHER" id="PTHR38793">
    <property type="entry name" value="SLATT_FUNGAL DOMAIN-CONTAINING PROTEIN-RELATED"/>
    <property type="match status" value="1"/>
</dbReference>
<reference evidence="2 3" key="1">
    <citation type="journal article" date="2023" name="G3 (Bethesda)">
        <title>A chromosome-level genome assembly of Zasmidium syzygii isolated from banana leaves.</title>
        <authorList>
            <person name="van Westerhoven A.C."/>
            <person name="Mehrabi R."/>
            <person name="Talebi R."/>
            <person name="Steentjes M.B.F."/>
            <person name="Corcolon B."/>
            <person name="Chong P.A."/>
            <person name="Kema G.H.J."/>
            <person name="Seidl M.F."/>
        </authorList>
    </citation>
    <scope>NUCLEOTIDE SEQUENCE [LARGE SCALE GENOMIC DNA]</scope>
    <source>
        <strain evidence="2 3">P124</strain>
    </source>
</reference>
<accession>A0ABR0EHJ3</accession>
<evidence type="ECO:0000313" key="2">
    <source>
        <dbReference type="EMBL" id="KAK4500740.1"/>
    </source>
</evidence>
<feature type="domain" description="SMODS and SLOG-associating 2TM effector" evidence="1">
    <location>
        <begin position="65"/>
        <end position="107"/>
    </location>
</feature>
<dbReference type="InterPro" id="IPR041622">
    <property type="entry name" value="SLATT_fungi"/>
</dbReference>
<sequence length="208" mass="22966">MAGNTIDIEKGMLSATTSPVENPSTDNQTPLSLFQLLIGIHTHPSLTHSAIAGSRTDNTGLYPRIKAEEGRLRIQYALTSYINNSLYMLQILLAATFTALSAYKDAHPQKGQGVPQRYRKARDQYAALLLEIESAERSFVTNDSGLDPRKEKERLQGLFDVARAEQQANLPDLYVSTEGHGAGEKERLERIERVLGELEGRLKGEGGK</sequence>
<dbReference type="Proteomes" id="UP001305779">
    <property type="component" value="Unassembled WGS sequence"/>
</dbReference>
<keyword evidence="3" id="KW-1185">Reference proteome</keyword>
<name>A0ABR0EHJ3_ZASCE</name>
<dbReference type="PANTHER" id="PTHR38793:SF3">
    <property type="entry name" value="SMODS AND SLOG-ASSOCIATING 2TM EFFECTOR DOMAIN-CONTAINING PROTEIN"/>
    <property type="match status" value="1"/>
</dbReference>
<protein>
    <recommendedName>
        <fullName evidence="1">SMODS and SLOG-associating 2TM effector domain-containing protein</fullName>
    </recommendedName>
</protein>
<evidence type="ECO:0000259" key="1">
    <source>
        <dbReference type="Pfam" id="PF18142"/>
    </source>
</evidence>
<proteinExistence type="predicted"/>
<organism evidence="2 3">
    <name type="scientific">Zasmidium cellare</name>
    <name type="common">Wine cellar mold</name>
    <name type="synonym">Racodium cellare</name>
    <dbReference type="NCBI Taxonomy" id="395010"/>
    <lineage>
        <taxon>Eukaryota</taxon>
        <taxon>Fungi</taxon>
        <taxon>Dikarya</taxon>
        <taxon>Ascomycota</taxon>
        <taxon>Pezizomycotina</taxon>
        <taxon>Dothideomycetes</taxon>
        <taxon>Dothideomycetidae</taxon>
        <taxon>Mycosphaerellales</taxon>
        <taxon>Mycosphaerellaceae</taxon>
        <taxon>Zasmidium</taxon>
    </lineage>
</organism>
<dbReference type="EMBL" id="JAXOVC010000006">
    <property type="protein sequence ID" value="KAK4500740.1"/>
    <property type="molecule type" value="Genomic_DNA"/>
</dbReference>
<gene>
    <name evidence="2" type="ORF">PRZ48_008930</name>
</gene>
<dbReference type="Pfam" id="PF18142">
    <property type="entry name" value="SLATT_fungal"/>
    <property type="match status" value="1"/>
</dbReference>
<evidence type="ECO:0000313" key="3">
    <source>
        <dbReference type="Proteomes" id="UP001305779"/>
    </source>
</evidence>
<comment type="caution">
    <text evidence="2">The sequence shown here is derived from an EMBL/GenBank/DDBJ whole genome shotgun (WGS) entry which is preliminary data.</text>
</comment>